<organism evidence="1 2">
    <name type="scientific">Chitinophaga oryzae</name>
    <dbReference type="NCBI Taxonomy" id="2725414"/>
    <lineage>
        <taxon>Bacteria</taxon>
        <taxon>Pseudomonadati</taxon>
        <taxon>Bacteroidota</taxon>
        <taxon>Chitinophagia</taxon>
        <taxon>Chitinophagales</taxon>
        <taxon>Chitinophagaceae</taxon>
        <taxon>Chitinophaga</taxon>
    </lineage>
</organism>
<dbReference type="RefSeq" id="WP_168808669.1">
    <property type="nucleotide sequence ID" value="NZ_CP051205.1"/>
</dbReference>
<accession>A0AAE7D9K9</accession>
<proteinExistence type="predicted"/>
<gene>
    <name evidence="1" type="ORF">HF329_25830</name>
</gene>
<name>A0AAE7D9K9_9BACT</name>
<dbReference type="AlphaFoldDB" id="A0AAE7D9K9"/>
<dbReference type="EMBL" id="CP051205">
    <property type="protein sequence ID" value="QJB34533.1"/>
    <property type="molecule type" value="Genomic_DNA"/>
</dbReference>
<dbReference type="GO" id="GO:0006950">
    <property type="term" value="P:response to stress"/>
    <property type="evidence" value="ECO:0007669"/>
    <property type="project" value="UniProtKB-ARBA"/>
</dbReference>
<dbReference type="KEGG" id="coy:HF329_25830"/>
<evidence type="ECO:0008006" key="3">
    <source>
        <dbReference type="Google" id="ProtNLM"/>
    </source>
</evidence>
<protein>
    <recommendedName>
        <fullName evidence="3">SprT-like domain-containing protein</fullName>
    </recommendedName>
</protein>
<dbReference type="Proteomes" id="UP000502421">
    <property type="component" value="Chromosome"/>
</dbReference>
<evidence type="ECO:0000313" key="1">
    <source>
        <dbReference type="EMBL" id="QJB34533.1"/>
    </source>
</evidence>
<sequence>MFDKSDRLNACFFEEPLADTIDGDTKATPVASGGQTTWNMDITLNSRLVTKFNSSKEYIVATILHEVIHAYLLAIKVNPLIDHNEMGLFYIDKMASGIKDVFPTISSDDAKALAWGGVHESYAWKQLVINSPTAAQKILDTNKKYRTSALGTKCN</sequence>
<reference evidence="2" key="1">
    <citation type="submission" date="2020-04" db="EMBL/GenBank/DDBJ databases">
        <authorList>
            <person name="Kittiwongwattana C."/>
        </authorList>
    </citation>
    <scope>NUCLEOTIDE SEQUENCE [LARGE SCALE GENOMIC DNA]</scope>
    <source>
        <strain evidence="2">1310</strain>
    </source>
</reference>
<evidence type="ECO:0000313" key="2">
    <source>
        <dbReference type="Proteomes" id="UP000502421"/>
    </source>
</evidence>